<dbReference type="NCBIfam" id="NF008967">
    <property type="entry name" value="PRK12313.1"/>
    <property type="match status" value="1"/>
</dbReference>
<keyword evidence="14" id="KW-1185">Reference proteome</keyword>
<dbReference type="Gene3D" id="2.60.40.10">
    <property type="entry name" value="Immunoglobulins"/>
    <property type="match status" value="1"/>
</dbReference>
<organism evidence="13 14">
    <name type="scientific">Pontibacter silvestris</name>
    <dbReference type="NCBI Taxonomy" id="2305183"/>
    <lineage>
        <taxon>Bacteria</taxon>
        <taxon>Pseudomonadati</taxon>
        <taxon>Bacteroidota</taxon>
        <taxon>Cytophagia</taxon>
        <taxon>Cytophagales</taxon>
        <taxon>Hymenobacteraceae</taxon>
        <taxon>Pontibacter</taxon>
    </lineage>
</organism>
<dbReference type="HAMAP" id="MF_00685">
    <property type="entry name" value="GlgB"/>
    <property type="match status" value="1"/>
</dbReference>
<dbReference type="InterPro" id="IPR013783">
    <property type="entry name" value="Ig-like_fold"/>
</dbReference>
<feature type="compositionally biased region" description="Polar residues" evidence="11">
    <location>
        <begin position="155"/>
        <end position="165"/>
    </location>
</feature>
<comment type="caution">
    <text evidence="13">The sequence shown here is derived from an EMBL/GenBank/DDBJ whole genome shotgun (WGS) entry which is preliminary data.</text>
</comment>
<dbReference type="Gene3D" id="2.60.40.1180">
    <property type="entry name" value="Golgi alpha-mannosidase II"/>
    <property type="match status" value="1"/>
</dbReference>
<comment type="similarity">
    <text evidence="4 10">Belongs to the glycosyl hydrolase 13 family. GlgB subfamily.</text>
</comment>
<feature type="compositionally biased region" description="Low complexity" evidence="11">
    <location>
        <begin position="17"/>
        <end position="31"/>
    </location>
</feature>
<feature type="domain" description="Glycosyl hydrolase family 13 catalytic" evidence="12">
    <location>
        <begin position="342"/>
        <end position="690"/>
    </location>
</feature>
<dbReference type="EC" id="2.4.1.18" evidence="10"/>
<dbReference type="InterPro" id="IPR004193">
    <property type="entry name" value="Glyco_hydro_13_N"/>
</dbReference>
<evidence type="ECO:0000256" key="6">
    <source>
        <dbReference type="ARBA" id="ARBA00022676"/>
    </source>
</evidence>
<dbReference type="Pfam" id="PF02806">
    <property type="entry name" value="Alpha-amylase_C"/>
    <property type="match status" value="1"/>
</dbReference>
<comment type="pathway">
    <text evidence="3 10">Glycan biosynthesis; glycogen biosynthesis.</text>
</comment>
<dbReference type="Gene3D" id="3.20.20.80">
    <property type="entry name" value="Glycosidases"/>
    <property type="match status" value="1"/>
</dbReference>
<dbReference type="InterPro" id="IPR006048">
    <property type="entry name" value="A-amylase/branching_C"/>
</dbReference>
<evidence type="ECO:0000259" key="12">
    <source>
        <dbReference type="SMART" id="SM00642"/>
    </source>
</evidence>
<dbReference type="Pfam" id="PF02922">
    <property type="entry name" value="CBM_48"/>
    <property type="match status" value="1"/>
</dbReference>
<dbReference type="EMBL" id="JBHUHV010000020">
    <property type="protein sequence ID" value="MFD2066563.1"/>
    <property type="molecule type" value="Genomic_DNA"/>
</dbReference>
<proteinExistence type="inferred from homology"/>
<name>A0ABW4WV59_9BACT</name>
<evidence type="ECO:0000313" key="13">
    <source>
        <dbReference type="EMBL" id="MFD2066563.1"/>
    </source>
</evidence>
<dbReference type="InterPro" id="IPR037439">
    <property type="entry name" value="Branching_enzy"/>
</dbReference>
<keyword evidence="9 10" id="KW-0119">Carbohydrate metabolism</keyword>
<evidence type="ECO:0000256" key="8">
    <source>
        <dbReference type="ARBA" id="ARBA00023056"/>
    </source>
</evidence>
<evidence type="ECO:0000313" key="14">
    <source>
        <dbReference type="Proteomes" id="UP001597369"/>
    </source>
</evidence>
<keyword evidence="5 10" id="KW-0321">Glycogen metabolism</keyword>
<dbReference type="CDD" id="cd11322">
    <property type="entry name" value="AmyAc_Glg_BE"/>
    <property type="match status" value="1"/>
</dbReference>
<dbReference type="InterPro" id="IPR017853">
    <property type="entry name" value="GH"/>
</dbReference>
<dbReference type="RefSeq" id="WP_317206972.1">
    <property type="nucleotide sequence ID" value="NZ_JAJJWI010000025.1"/>
</dbReference>
<evidence type="ECO:0000256" key="4">
    <source>
        <dbReference type="ARBA" id="ARBA00009000"/>
    </source>
</evidence>
<evidence type="ECO:0000256" key="1">
    <source>
        <dbReference type="ARBA" id="ARBA00000826"/>
    </source>
</evidence>
<feature type="compositionally biased region" description="Polar residues" evidence="11">
    <location>
        <begin position="68"/>
        <end position="77"/>
    </location>
</feature>
<evidence type="ECO:0000256" key="2">
    <source>
        <dbReference type="ARBA" id="ARBA00002953"/>
    </source>
</evidence>
<feature type="active site" description="Nucleophile" evidence="10">
    <location>
        <position position="501"/>
    </location>
</feature>
<dbReference type="SUPFAM" id="SSF51011">
    <property type="entry name" value="Glycosyl hydrolase domain"/>
    <property type="match status" value="1"/>
</dbReference>
<evidence type="ECO:0000256" key="10">
    <source>
        <dbReference type="HAMAP-Rule" id="MF_00685"/>
    </source>
</evidence>
<comment type="function">
    <text evidence="2 10">Catalyzes the formation of the alpha-1,6-glucosidic linkages in glycogen by scission of a 1,4-alpha-linked oligosaccharide from growing alpha-1,4-glucan chains and the subsequent attachment of the oligosaccharide to the alpha-1,6 position.</text>
</comment>
<sequence>MAKKKESTANNNEETPKAMAKTTKAKGSAKSAAKEETAPEATLGGASTEEAAPKKATGRTRKKATETSEAASVQSSDEAAATKPKRGRAKKTEEASPVAESEATPAPKRGRSRKTVAPMDESTPDPETVSSPISAPVADESENPATGKRTEEQPQESTAETTYTEQVEALETVPAIESGSEGDKQQMVYYNISRFTEFDIYLFREGRHFNLYDKFGSHLMEHEGQQGAYFAVWAPNAEQVSVMGDFNGWNRETHQLQVRSDESGIWEGFIPGVQAGMLYKYHIRSRFNFFHVEKSDPFSFSREVPPQTASVVCDLNYGWQDSTWLNQRKELNGQPQPYSVYELHAGSWRRKPEEDNRPLTYRELAEELPQYVRDLGFTHVEFMPVMHHPFGGSWGYQITGYFAAGSNLGSPQDLMYLVEALHQHGVGVILDWVPSHFPSDENGLVYFDGTHLYEHADPRKGYHPDWNSYIFNYGRNEVRSFLISNALFWLDKYHVDGLRVDAVASMLYLDYSRKEGEWIPNEYGGRENLEAITFIKDFNYAVHERFPDVQTIAEESTAWPGVTAPVDQGGLGFDMKWMMGWMHDTLDYFSKDPVYRKHHQGEITFSMVYAFSERFMLPLSHDEVVYGKHSLIYKMPGDEWQRFANLRTLYGYMFAHPGAKLLFMGAEIAQTSEWNHDSSLEWHLLQYGFHSGMQELIRDLNMCYRQEQSMYTYSFDDRGFEWGDFQDAHNSVMSFLRKGSDPEEVMLVVCNFTPMMHHHYRLGVPMAGKWVEVINTDLAKYGGSDVYNLEPPVSVPEPLHGRDYSIELRLPPLSVVWLKYQRNSDMPFEAGLE</sequence>
<dbReference type="Pfam" id="PF00128">
    <property type="entry name" value="Alpha-amylase"/>
    <property type="match status" value="1"/>
</dbReference>
<comment type="catalytic activity">
    <reaction evidence="1 10">
        <text>Transfers a segment of a (1-&gt;4)-alpha-D-glucan chain to a primary hydroxy group in a similar glucan chain.</text>
        <dbReference type="EC" id="2.4.1.18"/>
    </reaction>
</comment>
<protein>
    <recommendedName>
        <fullName evidence="10">1,4-alpha-glucan branching enzyme GlgB</fullName>
        <ecNumber evidence="10">2.4.1.18</ecNumber>
    </recommendedName>
    <alternativeName>
        <fullName evidence="10">1,4-alpha-D-glucan:1,4-alpha-D-glucan 6-glucosyl-transferase</fullName>
    </alternativeName>
    <alternativeName>
        <fullName evidence="10">Alpha-(1-&gt;4)-glucan branching enzyme</fullName>
    </alternativeName>
    <alternativeName>
        <fullName evidence="10">Glycogen branching enzyme</fullName>
        <shortName evidence="10">BE</shortName>
    </alternativeName>
</protein>
<comment type="subunit">
    <text evidence="10">Monomer.</text>
</comment>
<keyword evidence="7 10" id="KW-0808">Transferase</keyword>
<dbReference type="InterPro" id="IPR044143">
    <property type="entry name" value="GlgB_N_E_set_prok"/>
</dbReference>
<evidence type="ECO:0000256" key="7">
    <source>
        <dbReference type="ARBA" id="ARBA00022679"/>
    </source>
</evidence>
<feature type="active site" description="Proton donor" evidence="10">
    <location>
        <position position="554"/>
    </location>
</feature>
<dbReference type="InterPro" id="IPR013780">
    <property type="entry name" value="Glyco_hydro_b"/>
</dbReference>
<reference evidence="14" key="1">
    <citation type="journal article" date="2019" name="Int. J. Syst. Evol. Microbiol.">
        <title>The Global Catalogue of Microorganisms (GCM) 10K type strain sequencing project: providing services to taxonomists for standard genome sequencing and annotation.</title>
        <authorList>
            <consortium name="The Broad Institute Genomics Platform"/>
            <consortium name="The Broad Institute Genome Sequencing Center for Infectious Disease"/>
            <person name="Wu L."/>
            <person name="Ma J."/>
        </authorList>
    </citation>
    <scope>NUCLEOTIDE SEQUENCE [LARGE SCALE GENOMIC DNA]</scope>
    <source>
        <strain evidence="14">JCM 16545</strain>
    </source>
</reference>
<evidence type="ECO:0000256" key="3">
    <source>
        <dbReference type="ARBA" id="ARBA00004964"/>
    </source>
</evidence>
<dbReference type="InterPro" id="IPR006407">
    <property type="entry name" value="GlgB"/>
</dbReference>
<dbReference type="Proteomes" id="UP001597369">
    <property type="component" value="Unassembled WGS sequence"/>
</dbReference>
<keyword evidence="8 10" id="KW-0320">Glycogen biosynthesis</keyword>
<keyword evidence="6 10" id="KW-0328">Glycosyltransferase</keyword>
<dbReference type="PIRSF" id="PIRSF000463">
    <property type="entry name" value="GlgB"/>
    <property type="match status" value="1"/>
</dbReference>
<gene>
    <name evidence="10 13" type="primary">glgB</name>
    <name evidence="13" type="ORF">ACFSKU_06670</name>
</gene>
<dbReference type="PANTHER" id="PTHR43651">
    <property type="entry name" value="1,4-ALPHA-GLUCAN-BRANCHING ENZYME"/>
    <property type="match status" value="1"/>
</dbReference>
<evidence type="ECO:0000256" key="5">
    <source>
        <dbReference type="ARBA" id="ARBA00022600"/>
    </source>
</evidence>
<dbReference type="SMART" id="SM00642">
    <property type="entry name" value="Aamy"/>
    <property type="match status" value="1"/>
</dbReference>
<evidence type="ECO:0000256" key="11">
    <source>
        <dbReference type="SAM" id="MobiDB-lite"/>
    </source>
</evidence>
<feature type="region of interest" description="Disordered" evidence="11">
    <location>
        <begin position="1"/>
        <end position="166"/>
    </location>
</feature>
<evidence type="ECO:0000256" key="9">
    <source>
        <dbReference type="ARBA" id="ARBA00023277"/>
    </source>
</evidence>
<dbReference type="CDD" id="cd02855">
    <property type="entry name" value="E_set_GBE_prok_N"/>
    <property type="match status" value="1"/>
</dbReference>
<dbReference type="InterPro" id="IPR006047">
    <property type="entry name" value="GH13_cat_dom"/>
</dbReference>
<dbReference type="GO" id="GO:0003844">
    <property type="term" value="F:1,4-alpha-glucan branching enzyme activity"/>
    <property type="evidence" value="ECO:0007669"/>
    <property type="project" value="UniProtKB-EC"/>
</dbReference>
<accession>A0ABW4WV59</accession>
<dbReference type="NCBIfam" id="TIGR01515">
    <property type="entry name" value="branching_enzym"/>
    <property type="match status" value="1"/>
</dbReference>
<dbReference type="NCBIfam" id="NF003811">
    <property type="entry name" value="PRK05402.1"/>
    <property type="match status" value="1"/>
</dbReference>
<dbReference type="SUPFAM" id="SSF51445">
    <property type="entry name" value="(Trans)glycosidases"/>
    <property type="match status" value="1"/>
</dbReference>
<dbReference type="PANTHER" id="PTHR43651:SF3">
    <property type="entry name" value="1,4-ALPHA-GLUCAN-BRANCHING ENZYME"/>
    <property type="match status" value="1"/>
</dbReference>